<protein>
    <recommendedName>
        <fullName evidence="3">ASPIC/UnbV domain-containing protein</fullName>
    </recommendedName>
</protein>
<organism evidence="2">
    <name type="scientific">marine metagenome</name>
    <dbReference type="NCBI Taxonomy" id="408172"/>
    <lineage>
        <taxon>unclassified sequences</taxon>
        <taxon>metagenomes</taxon>
        <taxon>ecological metagenomes</taxon>
    </lineage>
</organism>
<dbReference type="PANTHER" id="PTHR46580:SF4">
    <property type="entry name" value="ATP_GTP-BINDING PROTEIN"/>
    <property type="match status" value="1"/>
</dbReference>
<dbReference type="InterPro" id="IPR013517">
    <property type="entry name" value="FG-GAP"/>
</dbReference>
<evidence type="ECO:0008006" key="3">
    <source>
        <dbReference type="Google" id="ProtNLM"/>
    </source>
</evidence>
<sequence>MNYNNSVKKLLLLLILSFFSTQGFTALCPDGSEPLKTVSADGTYFEYYCKQESAKSGISIENDPNLDFFKPSKKPYPTGKLYYFGLLWQMADFNKDGYSDVLYIGTMNPNNVDMTGVDTGGICGGGECKGEKPLPSLFLGDSKHKLTYAPELLIDNREDSGMSLGRQLLVADYNNDKVLDFYVADTGIGTHNGMRDSYFLSQPNGTWIESSETHLSHSNFKVFNHGAATGDIDSDGDMDVVITNTDWKTGTYLWCLINDGKGFLNKRKCGGIFSFALELADIDGDGHLDALLGAHEFEDSINFTGIIWNDGRGYFHKQKNTKLPQHKKKWGTIPEVSAADLDNDGDLDIVYSRAGVLYVGTALQIIENLGDKKFKDHGIFPLVEAPDDYVPKHEGNEWNDFIEMIKFRDIDKDGDMDLFLTSSMSYRTNGMILLNQGNFSFEILPANIAKTYLTDEVKPTVSDEQKAQEQAVEDEIAAFEAELAAELGQ</sequence>
<dbReference type="Pfam" id="PF13517">
    <property type="entry name" value="FG-GAP_3"/>
    <property type="match status" value="2"/>
</dbReference>
<proteinExistence type="predicted"/>
<name>A0A382BY68_9ZZZZ</name>
<reference evidence="2" key="1">
    <citation type="submission" date="2018-05" db="EMBL/GenBank/DDBJ databases">
        <authorList>
            <person name="Lanie J.A."/>
            <person name="Ng W.-L."/>
            <person name="Kazmierczak K.M."/>
            <person name="Andrzejewski T.M."/>
            <person name="Davidsen T.M."/>
            <person name="Wayne K.J."/>
            <person name="Tettelin H."/>
            <person name="Glass J.I."/>
            <person name="Rusch D."/>
            <person name="Podicherti R."/>
            <person name="Tsui H.-C.T."/>
            <person name="Winkler M.E."/>
        </authorList>
    </citation>
    <scope>NUCLEOTIDE SEQUENCE</scope>
</reference>
<dbReference type="AlphaFoldDB" id="A0A382BY68"/>
<evidence type="ECO:0000313" key="2">
    <source>
        <dbReference type="EMBL" id="SVB18003.1"/>
    </source>
</evidence>
<accession>A0A382BY68</accession>
<evidence type="ECO:0000256" key="1">
    <source>
        <dbReference type="ARBA" id="ARBA00022729"/>
    </source>
</evidence>
<dbReference type="InterPro" id="IPR028994">
    <property type="entry name" value="Integrin_alpha_N"/>
</dbReference>
<gene>
    <name evidence="2" type="ORF">METZ01_LOCUS170857</name>
</gene>
<dbReference type="EMBL" id="UINC01031635">
    <property type="protein sequence ID" value="SVB18003.1"/>
    <property type="molecule type" value="Genomic_DNA"/>
</dbReference>
<keyword evidence="1" id="KW-0732">Signal</keyword>
<dbReference type="PANTHER" id="PTHR46580">
    <property type="entry name" value="SENSOR KINASE-RELATED"/>
    <property type="match status" value="1"/>
</dbReference>
<dbReference type="Gene3D" id="2.130.10.130">
    <property type="entry name" value="Integrin alpha, N-terminal"/>
    <property type="match status" value="2"/>
</dbReference>
<dbReference type="SUPFAM" id="SSF69318">
    <property type="entry name" value="Integrin alpha N-terminal domain"/>
    <property type="match status" value="1"/>
</dbReference>